<keyword evidence="6" id="KW-1185">Reference proteome</keyword>
<dbReference type="Gene3D" id="1.10.4020.10">
    <property type="entry name" value="DNA breaking-rejoining enzymes"/>
    <property type="match status" value="1"/>
</dbReference>
<keyword evidence="1" id="KW-0539">Nucleus</keyword>
<dbReference type="PROSITE" id="PS50157">
    <property type="entry name" value="ZINC_FINGER_C2H2_2"/>
    <property type="match status" value="2"/>
</dbReference>
<evidence type="ECO:0000313" key="7">
    <source>
        <dbReference type="RefSeq" id="XP_020663080.2"/>
    </source>
</evidence>
<keyword evidence="2" id="KW-0863">Zinc-finger</keyword>
<feature type="region of interest" description="Disordered" evidence="3">
    <location>
        <begin position="317"/>
        <end position="353"/>
    </location>
</feature>
<protein>
    <submittedName>
        <fullName evidence="7 8">Zinc finger protein 232-like</fullName>
    </submittedName>
</protein>
<dbReference type="PROSITE" id="PS50804">
    <property type="entry name" value="SCAN_BOX"/>
    <property type="match status" value="1"/>
</dbReference>
<dbReference type="GeneID" id="110086484"/>
<dbReference type="SMART" id="SM00431">
    <property type="entry name" value="SCAN"/>
    <property type="match status" value="1"/>
</dbReference>
<name>A0A6J0UUY7_9SAUR</name>
<dbReference type="RefSeq" id="XP_072860582.1">
    <property type="nucleotide sequence ID" value="XM_073004481.1"/>
</dbReference>
<evidence type="ECO:0000259" key="4">
    <source>
        <dbReference type="PROSITE" id="PS50157"/>
    </source>
</evidence>
<dbReference type="InterPro" id="IPR003309">
    <property type="entry name" value="SCAN_dom"/>
</dbReference>
<dbReference type="Pfam" id="PF02023">
    <property type="entry name" value="SCAN"/>
    <property type="match status" value="1"/>
</dbReference>
<dbReference type="RefSeq" id="XP_072860581.1">
    <property type="nucleotide sequence ID" value="XM_073004480.1"/>
</dbReference>
<sequence>MRRKITAKRNMVAQYFQCPAAAPPEQRVQPLVKMEKEMDPAGSDSLGISEGSVKTYRIVQVGTAGGGLRLVAPQQTRSERLETPQRWEIQGQELPTPDLTPVQSPAWRNLQVPELTLTEDVETYLATFEDVAEACKWPREQWVTRLVPALNGAALQAYNSLDPRESEDYGKVKAAILREDAASLERQRQNFRHFRYHEAEGPREVCARLRGLCHRWLEPDSRTREQIVELLVLEQFLTILPEEMQDWVQEYRPKTCIQAVTLAEHFLLKQQEGERWDQQVLGPYVLEEGVSFPENEQLPLDTRQMVLCREAKEELNKHSSSLAEESETKNEDGFLVQENTKRQRSRLPPTLQPSQFARLNSDGHGVANNKQANPKQEALFPCPECGKNFSRKSTLTRHRRVHTGVKPHQCTECGKRFLHKFNLVNHMRTHVREESSRCLLCGKHTKRNSGPGGQERKAGCCECTESYGLQYNTEERRPEVEEPFS</sequence>
<reference evidence="7 8" key="1">
    <citation type="submission" date="2025-05" db="UniProtKB">
        <authorList>
            <consortium name="RefSeq"/>
        </authorList>
    </citation>
    <scope>IDENTIFICATION</scope>
</reference>
<evidence type="ECO:0000256" key="1">
    <source>
        <dbReference type="ARBA" id="ARBA00023242"/>
    </source>
</evidence>
<evidence type="ECO:0000313" key="6">
    <source>
        <dbReference type="Proteomes" id="UP001652642"/>
    </source>
</evidence>
<evidence type="ECO:0000259" key="5">
    <source>
        <dbReference type="PROSITE" id="PS50804"/>
    </source>
</evidence>
<dbReference type="CDD" id="cd07936">
    <property type="entry name" value="SCAN"/>
    <property type="match status" value="1"/>
</dbReference>
<dbReference type="InterPro" id="IPR013087">
    <property type="entry name" value="Znf_C2H2_type"/>
</dbReference>
<dbReference type="GO" id="GO:0008270">
    <property type="term" value="F:zinc ion binding"/>
    <property type="evidence" value="ECO:0007669"/>
    <property type="project" value="UniProtKB-KW"/>
</dbReference>
<evidence type="ECO:0000313" key="8">
    <source>
        <dbReference type="RefSeq" id="XP_072860581.1"/>
    </source>
</evidence>
<dbReference type="GO" id="GO:0005634">
    <property type="term" value="C:nucleus"/>
    <property type="evidence" value="ECO:0007669"/>
    <property type="project" value="UniProtKB-SubCell"/>
</dbReference>
<dbReference type="InterPro" id="IPR050916">
    <property type="entry name" value="SCAN-C2H2_zinc_finger"/>
</dbReference>
<dbReference type="RefSeq" id="XP_020663080.2">
    <property type="nucleotide sequence ID" value="XM_020807421.2"/>
</dbReference>
<accession>A0A6J0UUY7</accession>
<dbReference type="KEGG" id="pvt:110086484"/>
<evidence type="ECO:0000313" key="10">
    <source>
        <dbReference type="RefSeq" id="XP_072860583.1"/>
    </source>
</evidence>
<feature type="domain" description="C2H2-type" evidence="4">
    <location>
        <begin position="380"/>
        <end position="407"/>
    </location>
</feature>
<keyword evidence="2" id="KW-0479">Metal-binding</keyword>
<dbReference type="SMART" id="SM00355">
    <property type="entry name" value="ZnF_C2H2"/>
    <property type="match status" value="2"/>
</dbReference>
<proteinExistence type="predicted"/>
<feature type="domain" description="C2H2-type" evidence="4">
    <location>
        <begin position="408"/>
        <end position="435"/>
    </location>
</feature>
<dbReference type="Gene3D" id="3.30.160.60">
    <property type="entry name" value="Classic Zinc Finger"/>
    <property type="match status" value="2"/>
</dbReference>
<dbReference type="Proteomes" id="UP001652642">
    <property type="component" value="Chromosome 6"/>
</dbReference>
<feature type="domain" description="SCAN box" evidence="5">
    <location>
        <begin position="188"/>
        <end position="266"/>
    </location>
</feature>
<dbReference type="Pfam" id="PF00096">
    <property type="entry name" value="zf-C2H2"/>
    <property type="match status" value="2"/>
</dbReference>
<dbReference type="GO" id="GO:0003677">
    <property type="term" value="F:DNA binding"/>
    <property type="evidence" value="ECO:0007669"/>
    <property type="project" value="UniProtKB-KW"/>
</dbReference>
<organism evidence="6 7">
    <name type="scientific">Pogona vitticeps</name>
    <name type="common">central bearded dragon</name>
    <dbReference type="NCBI Taxonomy" id="103695"/>
    <lineage>
        <taxon>Eukaryota</taxon>
        <taxon>Metazoa</taxon>
        <taxon>Chordata</taxon>
        <taxon>Craniata</taxon>
        <taxon>Vertebrata</taxon>
        <taxon>Euteleostomi</taxon>
        <taxon>Lepidosauria</taxon>
        <taxon>Squamata</taxon>
        <taxon>Bifurcata</taxon>
        <taxon>Unidentata</taxon>
        <taxon>Episquamata</taxon>
        <taxon>Toxicofera</taxon>
        <taxon>Iguania</taxon>
        <taxon>Acrodonta</taxon>
        <taxon>Agamidae</taxon>
        <taxon>Amphibolurinae</taxon>
        <taxon>Pogona</taxon>
    </lineage>
</organism>
<dbReference type="RefSeq" id="XP_072860584.1">
    <property type="nucleotide sequence ID" value="XM_073004483.1"/>
</dbReference>
<dbReference type="PROSITE" id="PS00028">
    <property type="entry name" value="ZINC_FINGER_C2H2_1"/>
    <property type="match status" value="2"/>
</dbReference>
<dbReference type="SUPFAM" id="SSF57667">
    <property type="entry name" value="beta-beta-alpha zinc fingers"/>
    <property type="match status" value="1"/>
</dbReference>
<dbReference type="PANTHER" id="PTHR45935:SF15">
    <property type="entry name" value="SCAN BOX DOMAIN-CONTAINING PROTEIN"/>
    <property type="match status" value="1"/>
</dbReference>
<dbReference type="SUPFAM" id="SSF47353">
    <property type="entry name" value="Retrovirus capsid dimerization domain-like"/>
    <property type="match status" value="1"/>
</dbReference>
<dbReference type="InterPro" id="IPR038269">
    <property type="entry name" value="SCAN_sf"/>
</dbReference>
<evidence type="ECO:0000256" key="2">
    <source>
        <dbReference type="PROSITE-ProRule" id="PRU00042"/>
    </source>
</evidence>
<gene>
    <name evidence="7 8 9 10 11" type="primary">LOC110086484</name>
</gene>
<dbReference type="InterPro" id="IPR036236">
    <property type="entry name" value="Znf_C2H2_sf"/>
</dbReference>
<evidence type="ECO:0000313" key="9">
    <source>
        <dbReference type="RefSeq" id="XP_072860582.1"/>
    </source>
</evidence>
<dbReference type="InParanoid" id="A0A6J0UUY7"/>
<evidence type="ECO:0000256" key="3">
    <source>
        <dbReference type="SAM" id="MobiDB-lite"/>
    </source>
</evidence>
<dbReference type="OrthoDB" id="9439903at2759"/>
<dbReference type="RefSeq" id="XP_072860583.1">
    <property type="nucleotide sequence ID" value="XM_073004482.1"/>
</dbReference>
<keyword evidence="2" id="KW-0862">Zinc</keyword>
<evidence type="ECO:0000313" key="11">
    <source>
        <dbReference type="RefSeq" id="XP_072860584.1"/>
    </source>
</evidence>
<dbReference type="PANTHER" id="PTHR45935">
    <property type="entry name" value="PROTEIN ZBED8-RELATED"/>
    <property type="match status" value="1"/>
</dbReference>
<dbReference type="AlphaFoldDB" id="A0A6J0UUY7"/>